<evidence type="ECO:0000259" key="1">
    <source>
        <dbReference type="Pfam" id="PF26563"/>
    </source>
</evidence>
<dbReference type="PANTHER" id="PTHR43384:SF11">
    <property type="entry name" value="SEPTUM SITE DETERMINING PROTEIN"/>
    <property type="match status" value="1"/>
</dbReference>
<keyword evidence="2" id="KW-0347">Helicase</keyword>
<accession>A0AAV2WSQ7</accession>
<keyword evidence="2" id="KW-0067">ATP-binding</keyword>
<dbReference type="InterPro" id="IPR059050">
    <property type="entry name" value="Rv3660c_N"/>
</dbReference>
<name>A0AAV2WSQ7_MYCNE</name>
<dbReference type="PANTHER" id="PTHR43384">
    <property type="entry name" value="SEPTUM SITE-DETERMINING PROTEIN MIND HOMOLOG, CHLOROPLASTIC-RELATED"/>
    <property type="match status" value="1"/>
</dbReference>
<dbReference type="GO" id="GO:0009898">
    <property type="term" value="C:cytoplasmic side of plasma membrane"/>
    <property type="evidence" value="ECO:0007669"/>
    <property type="project" value="TreeGrafter"/>
</dbReference>
<keyword evidence="2" id="KW-0378">Hydrolase</keyword>
<evidence type="ECO:0000313" key="3">
    <source>
        <dbReference type="Proteomes" id="UP000028864"/>
    </source>
</evidence>
<evidence type="ECO:0000313" key="2">
    <source>
        <dbReference type="EMBL" id="CDQ47250.1"/>
    </source>
</evidence>
<reference evidence="2" key="2">
    <citation type="submission" date="2015-09" db="EMBL/GenBank/DDBJ databases">
        <title>Draft genome sequence of Mycobacterium neoaurum DSM 44074.</title>
        <authorList>
            <person name="Croce O."/>
            <person name="Robert C."/>
            <person name="Raoult D."/>
            <person name="Drancourt M."/>
        </authorList>
    </citation>
    <scope>NUCLEOTIDE SEQUENCE</scope>
    <source>
        <strain evidence="2">DSM 44074</strain>
    </source>
</reference>
<sequence>MTSNASLLAVVEGRSLREEVDRVAAAAGLPVVHAERPSGRAAWLGARAVVLDAESAHRLADLDLPRRDRVLLVGAVDAGVWEWRGAAAVGAQHFFKLPDQDEDLVGAFAAAAADPGPGGRDGGVLAVVGGCGGAGASLFAAAVAQSADSALLVDADPWGGGIDLAMGTEGVPGLRWPDLAVRAGRLSFDALRGALPTSRAVTVLSGGRSGGEIGAGPVSAVVDAGRRAGVTVVCDIPRQVTPVTETALCTADLVVVIAPADVRAAAATGALTRWVREVNPNLGLVVRGPAPGGLRAVDLANGIGLPLLAAMRPQPGLAGALERGGLRLAARSPLAIAAARVLQVLRRQPAGVGS</sequence>
<gene>
    <name evidence="2" type="ORF">BN1047_05169</name>
</gene>
<dbReference type="SUPFAM" id="SSF52540">
    <property type="entry name" value="P-loop containing nucleoside triphosphate hydrolases"/>
    <property type="match status" value="1"/>
</dbReference>
<dbReference type="RefSeq" id="WP_030132822.1">
    <property type="nucleotide sequence ID" value="NZ_JAKNRE010000001.1"/>
</dbReference>
<dbReference type="GO" id="GO:0005829">
    <property type="term" value="C:cytosol"/>
    <property type="evidence" value="ECO:0007669"/>
    <property type="project" value="TreeGrafter"/>
</dbReference>
<dbReference type="GO" id="GO:0051782">
    <property type="term" value="P:negative regulation of cell division"/>
    <property type="evidence" value="ECO:0007669"/>
    <property type="project" value="TreeGrafter"/>
</dbReference>
<dbReference type="GO" id="GO:0004386">
    <property type="term" value="F:helicase activity"/>
    <property type="evidence" value="ECO:0007669"/>
    <property type="project" value="UniProtKB-KW"/>
</dbReference>
<dbReference type="NCBIfam" id="TIGR03815">
    <property type="entry name" value="CpaE_hom_Actino"/>
    <property type="match status" value="1"/>
</dbReference>
<organism evidence="2 3">
    <name type="scientific">Mycolicibacterium neoaurum</name>
    <name type="common">Mycobacterium neoaurum</name>
    <dbReference type="NCBI Taxonomy" id="1795"/>
    <lineage>
        <taxon>Bacteria</taxon>
        <taxon>Bacillati</taxon>
        <taxon>Actinomycetota</taxon>
        <taxon>Actinomycetes</taxon>
        <taxon>Mycobacteriales</taxon>
        <taxon>Mycobacteriaceae</taxon>
        <taxon>Mycolicibacterium</taxon>
    </lineage>
</organism>
<dbReference type="Proteomes" id="UP000028864">
    <property type="component" value="Unassembled WGS sequence"/>
</dbReference>
<dbReference type="GO" id="GO:0005524">
    <property type="term" value="F:ATP binding"/>
    <property type="evidence" value="ECO:0007669"/>
    <property type="project" value="TreeGrafter"/>
</dbReference>
<dbReference type="InterPro" id="IPR022521">
    <property type="entry name" value="Rv3660c"/>
</dbReference>
<reference evidence="2" key="1">
    <citation type="submission" date="2014-05" db="EMBL/GenBank/DDBJ databases">
        <authorList>
            <person name="Urmite Genomes"/>
        </authorList>
    </citation>
    <scope>NUCLEOTIDE SEQUENCE</scope>
    <source>
        <strain evidence="2">DSM 44074</strain>
    </source>
</reference>
<dbReference type="Pfam" id="PF26563">
    <property type="entry name" value="Rv3660c_N"/>
    <property type="match status" value="1"/>
</dbReference>
<dbReference type="AlphaFoldDB" id="A0AAV2WSQ7"/>
<dbReference type="Gene3D" id="3.40.50.300">
    <property type="entry name" value="P-loop containing nucleotide triphosphate hydrolases"/>
    <property type="match status" value="1"/>
</dbReference>
<protein>
    <submittedName>
        <fullName evidence="2">Helicase/secretion CpaE-like protein</fullName>
    </submittedName>
</protein>
<dbReference type="EMBL" id="LK021343">
    <property type="protein sequence ID" value="CDQ47250.1"/>
    <property type="molecule type" value="Genomic_DNA"/>
</dbReference>
<proteinExistence type="predicted"/>
<dbReference type="GO" id="GO:0016887">
    <property type="term" value="F:ATP hydrolysis activity"/>
    <property type="evidence" value="ECO:0007669"/>
    <property type="project" value="TreeGrafter"/>
</dbReference>
<dbReference type="InterPro" id="IPR050625">
    <property type="entry name" value="ParA/MinD_ATPase"/>
</dbReference>
<keyword evidence="2" id="KW-0547">Nucleotide-binding</keyword>
<feature type="domain" description="Rv3660c-like CheY-like N-terminal" evidence="1">
    <location>
        <begin position="10"/>
        <end position="116"/>
    </location>
</feature>
<dbReference type="InterPro" id="IPR027417">
    <property type="entry name" value="P-loop_NTPase"/>
</dbReference>